<evidence type="ECO:0000313" key="3">
    <source>
        <dbReference type="Proteomes" id="UP000502665"/>
    </source>
</evidence>
<keyword evidence="3" id="KW-1185">Reference proteome</keyword>
<dbReference type="EMBL" id="CP049838">
    <property type="protein sequence ID" value="QJT03017.1"/>
    <property type="molecule type" value="Genomic_DNA"/>
</dbReference>
<dbReference type="Proteomes" id="UP000502665">
    <property type="component" value="Chromosome"/>
</dbReference>
<feature type="chain" id="PRO_5026939427" description="Secreted protein" evidence="1">
    <location>
        <begin position="26"/>
        <end position="148"/>
    </location>
</feature>
<protein>
    <recommendedName>
        <fullName evidence="4">Secreted protein</fullName>
    </recommendedName>
</protein>
<reference evidence="2" key="1">
    <citation type="submission" date="2020-03" db="EMBL/GenBank/DDBJ databases">
        <title>Molecular networking-based the target discovery of potent antiproliferative macrolactams: 5/6/7/16 polycyclic ansamycins and glycosylated trienomycin from Streptomyces cacaoi subsp. asoensis.</title>
        <authorList>
            <person name="Liu L.-L."/>
        </authorList>
    </citation>
    <scope>NUCLEOTIDE SEQUENCE [LARGE SCALE GENOMIC DNA]</scope>
    <source>
        <strain evidence="2">H2S5</strain>
    </source>
</reference>
<gene>
    <name evidence="2" type="ORF">G9272_24285</name>
</gene>
<feature type="signal peptide" evidence="1">
    <location>
        <begin position="1"/>
        <end position="25"/>
    </location>
</feature>
<evidence type="ECO:0000256" key="1">
    <source>
        <dbReference type="SAM" id="SignalP"/>
    </source>
</evidence>
<accession>A0A6M4WR17</accession>
<proteinExistence type="predicted"/>
<sequence length="148" mass="15627">MRFKLLAVAAATAGALTVSATPAGAAPNWAPVDTNSTWKCTGYANHTVSNFIKWKVCEVFNGHGAQVVVVVQSTASVAVSIAGRTWSDYGSNDVCSTSPFNPGFTRGCFGRTVELLFPGGVFGEHEIEGELVVNGVSNVRHYWVESSA</sequence>
<keyword evidence="1" id="KW-0732">Signal</keyword>
<dbReference type="RefSeq" id="WP_171398496.1">
    <property type="nucleotide sequence ID" value="NZ_CP049838.1"/>
</dbReference>
<evidence type="ECO:0000313" key="2">
    <source>
        <dbReference type="EMBL" id="QJT03017.1"/>
    </source>
</evidence>
<organism evidence="2 3">
    <name type="scientific">Streptomyces asoensis</name>
    <dbReference type="NCBI Taxonomy" id="249586"/>
    <lineage>
        <taxon>Bacteria</taxon>
        <taxon>Bacillati</taxon>
        <taxon>Actinomycetota</taxon>
        <taxon>Actinomycetes</taxon>
        <taxon>Kitasatosporales</taxon>
        <taxon>Streptomycetaceae</taxon>
        <taxon>Streptomyces</taxon>
    </lineage>
</organism>
<name>A0A6M4WR17_9ACTN</name>
<dbReference type="AlphaFoldDB" id="A0A6M4WR17"/>
<evidence type="ECO:0008006" key="4">
    <source>
        <dbReference type="Google" id="ProtNLM"/>
    </source>
</evidence>